<name>A0A5D4T3G9_9BACI</name>
<dbReference type="Pfam" id="PF00877">
    <property type="entry name" value="NLPC_P60"/>
    <property type="match status" value="1"/>
</dbReference>
<dbReference type="InterPro" id="IPR038765">
    <property type="entry name" value="Papain-like_cys_pep_sf"/>
</dbReference>
<dbReference type="Proteomes" id="UP000322524">
    <property type="component" value="Unassembled WGS sequence"/>
</dbReference>
<dbReference type="EMBL" id="VTEV01000003">
    <property type="protein sequence ID" value="TYS68694.1"/>
    <property type="molecule type" value="Genomic_DNA"/>
</dbReference>
<dbReference type="InterPro" id="IPR051202">
    <property type="entry name" value="Peptidase_C40"/>
</dbReference>
<dbReference type="STRING" id="79883.GCA_001636495_02029"/>
<dbReference type="RefSeq" id="WP_148987561.1">
    <property type="nucleotide sequence ID" value="NZ_VTEV01000003.1"/>
</dbReference>
<dbReference type="PANTHER" id="PTHR47053:SF3">
    <property type="entry name" value="GAMMA-D-GLUTAMYL-L-LYSINE DIPEPTIDYL-PEPTIDASE"/>
    <property type="match status" value="1"/>
</dbReference>
<evidence type="ECO:0000313" key="7">
    <source>
        <dbReference type="Proteomes" id="UP000322524"/>
    </source>
</evidence>
<dbReference type="SUPFAM" id="SSF54001">
    <property type="entry name" value="Cysteine proteinases"/>
    <property type="match status" value="1"/>
</dbReference>
<evidence type="ECO:0000313" key="6">
    <source>
        <dbReference type="EMBL" id="TYS68694.1"/>
    </source>
</evidence>
<dbReference type="Gene3D" id="3.90.1720.10">
    <property type="entry name" value="endopeptidase domain like (from Nostoc punctiforme)"/>
    <property type="match status" value="1"/>
</dbReference>
<dbReference type="PANTHER" id="PTHR47053">
    <property type="entry name" value="MUREIN DD-ENDOPEPTIDASE MEPH-RELATED"/>
    <property type="match status" value="1"/>
</dbReference>
<proteinExistence type="inferred from homology"/>
<evidence type="ECO:0000256" key="4">
    <source>
        <dbReference type="ARBA" id="ARBA00022807"/>
    </source>
</evidence>
<sequence>MSKYVINVPVATIWTSYNSPRKLDEKATSNPTDIKSWLDSLNFETRLELCDDNLIQSQLLFGQEVLVLEEKENYYHIIALTQGSSKDQRGYPGWVPKCQITEVLNWKLTESSVAVVTSNLAPLYSKTEKELLELSFQTILPVVEKGEGSVKVQLPDGEFGVLRSDDTSIYDGLVSIPKGSGADIVQTGERFLGLPYLWGGMSGYGMDCSGFSYTMCKANGYTIPRDAHDQAKEGLEVPLDALEPGDLLFFAYEEGKGKLHHVGIYHGDGKLLHSPKTGRDIEILPMKNTIYEKELCAARRYWQKDGE</sequence>
<comment type="similarity">
    <text evidence="1">Belongs to the peptidase C40 family.</text>
</comment>
<dbReference type="GO" id="GO:0008234">
    <property type="term" value="F:cysteine-type peptidase activity"/>
    <property type="evidence" value="ECO:0007669"/>
    <property type="project" value="UniProtKB-KW"/>
</dbReference>
<dbReference type="InterPro" id="IPR057812">
    <property type="entry name" value="SH3_YKFC_2nd"/>
</dbReference>
<dbReference type="PROSITE" id="PS51935">
    <property type="entry name" value="NLPC_P60"/>
    <property type="match status" value="1"/>
</dbReference>
<keyword evidence="4" id="KW-0788">Thiol protease</keyword>
<keyword evidence="2" id="KW-0645">Protease</keyword>
<evidence type="ECO:0000256" key="2">
    <source>
        <dbReference type="ARBA" id="ARBA00022670"/>
    </source>
</evidence>
<dbReference type="AlphaFoldDB" id="A0A5D4T3G9"/>
<feature type="domain" description="NlpC/P60" evidence="5">
    <location>
        <begin position="178"/>
        <end position="302"/>
    </location>
</feature>
<dbReference type="Gene3D" id="2.30.30.40">
    <property type="entry name" value="SH3 Domains"/>
    <property type="match status" value="1"/>
</dbReference>
<organism evidence="6 7">
    <name type="scientific">Sutcliffiella horikoshii</name>
    <dbReference type="NCBI Taxonomy" id="79883"/>
    <lineage>
        <taxon>Bacteria</taxon>
        <taxon>Bacillati</taxon>
        <taxon>Bacillota</taxon>
        <taxon>Bacilli</taxon>
        <taxon>Bacillales</taxon>
        <taxon>Bacillaceae</taxon>
        <taxon>Sutcliffiella</taxon>
    </lineage>
</organism>
<dbReference type="Pfam" id="PF23795">
    <property type="entry name" value="SH3_YKFC_2nd"/>
    <property type="match status" value="1"/>
</dbReference>
<gene>
    <name evidence="6" type="ORF">FZC76_07050</name>
</gene>
<protein>
    <submittedName>
        <fullName evidence="6">NlpC/P60 family protein</fullName>
    </submittedName>
</protein>
<evidence type="ECO:0000259" key="5">
    <source>
        <dbReference type="PROSITE" id="PS51935"/>
    </source>
</evidence>
<dbReference type="OrthoDB" id="9813368at2"/>
<evidence type="ECO:0000256" key="3">
    <source>
        <dbReference type="ARBA" id="ARBA00022801"/>
    </source>
</evidence>
<keyword evidence="3" id="KW-0378">Hydrolase</keyword>
<comment type="caution">
    <text evidence="6">The sequence shown here is derived from an EMBL/GenBank/DDBJ whole genome shotgun (WGS) entry which is preliminary data.</text>
</comment>
<accession>A0A5D4T3G9</accession>
<dbReference type="InterPro" id="IPR000064">
    <property type="entry name" value="NLP_P60_dom"/>
</dbReference>
<reference evidence="6 7" key="1">
    <citation type="submission" date="2019-08" db="EMBL/GenBank/DDBJ databases">
        <title>Bacillus genomes from the desert of Cuatro Cienegas, Coahuila.</title>
        <authorList>
            <person name="Olmedo-Alvarez G."/>
        </authorList>
    </citation>
    <scope>NUCLEOTIDE SEQUENCE [LARGE SCALE GENOMIC DNA]</scope>
    <source>
        <strain evidence="6 7">CH28_1T</strain>
    </source>
</reference>
<evidence type="ECO:0000256" key="1">
    <source>
        <dbReference type="ARBA" id="ARBA00007074"/>
    </source>
</evidence>
<dbReference type="GO" id="GO:0006508">
    <property type="term" value="P:proteolysis"/>
    <property type="evidence" value="ECO:0007669"/>
    <property type="project" value="UniProtKB-KW"/>
</dbReference>